<dbReference type="PANTHER" id="PTHR30011">
    <property type="entry name" value="ALKANESULFONATE MONOOXYGENASE-RELATED"/>
    <property type="match status" value="1"/>
</dbReference>
<name>A0A653FNG9_MYCSM</name>
<dbReference type="PANTHER" id="PTHR30011:SF16">
    <property type="entry name" value="C2H2 FINGER DOMAIN TRANSCRIPTION FACTOR (EUROFUNG)-RELATED"/>
    <property type="match status" value="1"/>
</dbReference>
<evidence type="ECO:0000256" key="2">
    <source>
        <dbReference type="ARBA" id="ARBA00022643"/>
    </source>
</evidence>
<feature type="domain" description="Luciferase-like" evidence="6">
    <location>
        <begin position="30"/>
        <end position="389"/>
    </location>
</feature>
<evidence type="ECO:0000256" key="1">
    <source>
        <dbReference type="ARBA" id="ARBA00022630"/>
    </source>
</evidence>
<proteinExistence type="inferred from homology"/>
<evidence type="ECO:0000256" key="5">
    <source>
        <dbReference type="ARBA" id="ARBA00033748"/>
    </source>
</evidence>
<keyword evidence="3" id="KW-0560">Oxidoreductase</keyword>
<sequence>MTRSPAVFFVSSEFHFSDRFPQWKSTEAATPTNEKQRDKARFAAELDRIGFDAIFITDFLGLNRTLIRHSGPRSFEPVTLAGYLAAHTERIGLVITVSTQFSEPYTVARELASLDRLSDGRAGWNVVTSFNGETNYGYTQIPAPRERYRRAREFLDVTKALWTSWDADAIIADRDAEIYVDTDRVHDIGWSGEHFRVHQALDLPPSPQVFPLIAQAGASDDGIALAADTAEVVFVASPDIDAGKRYYRRLKAAVVAAGRHADDLKVLPGIRIYLGDTDEQAWAAYSAELTDLDLERAREAITYEIGGLDLSDLDLDDHIPLDRFPDRAELERTGRRVSRALIYREWVETGAYPRLRDFLVRYATSFGHFQIVGTAETAADIITQWIDEGAADGFTLLGGSSFARIAGDLIPLLRQRGVFRDDVAPARLRDRLGTRTPGLPENQRVVERIAR</sequence>
<accession>A0A653FNG9</accession>
<reference evidence="7" key="1">
    <citation type="submission" date="2019-05" db="EMBL/GenBank/DDBJ databases">
        <authorList>
            <person name="Naeem R."/>
            <person name="Antony C."/>
            <person name="Guan Q."/>
        </authorList>
    </citation>
    <scope>NUCLEOTIDE SEQUENCE</scope>
    <source>
        <strain evidence="7">1</strain>
    </source>
</reference>
<keyword evidence="4 7" id="KW-0503">Monooxygenase</keyword>
<keyword evidence="2" id="KW-0288">FMN</keyword>
<dbReference type="KEGG" id="msh:LI98_14150"/>
<dbReference type="RefSeq" id="WP_011728615.1">
    <property type="nucleotide sequence ID" value="NZ_CP009495.1"/>
</dbReference>
<evidence type="ECO:0000313" key="7">
    <source>
        <dbReference type="EMBL" id="VTP10949.1"/>
    </source>
</evidence>
<dbReference type="GeneID" id="93457622"/>
<dbReference type="AlphaFoldDB" id="A0A653FNG9"/>
<organism evidence="7">
    <name type="scientific">Mycolicibacterium smegmatis</name>
    <name type="common">Mycobacterium smegmatis</name>
    <dbReference type="NCBI Taxonomy" id="1772"/>
    <lineage>
        <taxon>Bacteria</taxon>
        <taxon>Bacillati</taxon>
        <taxon>Actinomycetota</taxon>
        <taxon>Actinomycetes</taxon>
        <taxon>Mycobacteriales</taxon>
        <taxon>Mycobacteriaceae</taxon>
        <taxon>Mycolicibacterium</taxon>
    </lineage>
</organism>
<dbReference type="GO" id="GO:0004497">
    <property type="term" value="F:monooxygenase activity"/>
    <property type="evidence" value="ECO:0007669"/>
    <property type="project" value="UniProtKB-KW"/>
</dbReference>
<evidence type="ECO:0000256" key="4">
    <source>
        <dbReference type="ARBA" id="ARBA00023033"/>
    </source>
</evidence>
<dbReference type="Pfam" id="PF00296">
    <property type="entry name" value="Bac_luciferase"/>
    <property type="match status" value="1"/>
</dbReference>
<dbReference type="KEGG" id="msn:LI99_14145"/>
<dbReference type="EMBL" id="LR589660">
    <property type="protein sequence ID" value="VTP10949.1"/>
    <property type="molecule type" value="Genomic_DNA"/>
</dbReference>
<evidence type="ECO:0000256" key="3">
    <source>
        <dbReference type="ARBA" id="ARBA00023002"/>
    </source>
</evidence>
<dbReference type="NCBIfam" id="TIGR03860">
    <property type="entry name" value="FMN_nitrolo"/>
    <property type="match status" value="1"/>
</dbReference>
<dbReference type="InterPro" id="IPR036661">
    <property type="entry name" value="Luciferase-like_sf"/>
</dbReference>
<keyword evidence="1" id="KW-0285">Flavoprotein</keyword>
<dbReference type="PIRSF" id="PIRSF000337">
    <property type="entry name" value="NTA_MOA"/>
    <property type="match status" value="1"/>
</dbReference>
<comment type="similarity">
    <text evidence="5">Belongs to the NtaA/SnaA/DszA monooxygenase family.</text>
</comment>
<dbReference type="InterPro" id="IPR011251">
    <property type="entry name" value="Luciferase-like_dom"/>
</dbReference>
<evidence type="ECO:0000259" key="6">
    <source>
        <dbReference type="Pfam" id="PF00296"/>
    </source>
</evidence>
<dbReference type="SUPFAM" id="SSF51679">
    <property type="entry name" value="Bacterial luciferase-like"/>
    <property type="match status" value="1"/>
</dbReference>
<dbReference type="Gene3D" id="3.20.20.30">
    <property type="entry name" value="Luciferase-like domain"/>
    <property type="match status" value="1"/>
</dbReference>
<dbReference type="InterPro" id="IPR016215">
    <property type="entry name" value="NTA_MOA"/>
</dbReference>
<gene>
    <name evidence="7" type="primary">ntaA_6</name>
    <name evidence="7" type="ORF">BIN_B_05294</name>
</gene>
<dbReference type="GO" id="GO:0016705">
    <property type="term" value="F:oxidoreductase activity, acting on paired donors, with incorporation or reduction of molecular oxygen"/>
    <property type="evidence" value="ECO:0007669"/>
    <property type="project" value="InterPro"/>
</dbReference>
<dbReference type="InterPro" id="IPR051260">
    <property type="entry name" value="Diverse_substr_monoxygenases"/>
</dbReference>
<protein>
    <submittedName>
        <fullName evidence="7">Nitrilotriacetate monooxygenase component A</fullName>
    </submittedName>
</protein>